<sequence>MRRRRRRNALRPSRRTRYLRSSRGCRTWCRSSVAPSCASGGAASWPIPHSSAASTGRRAVGPRSSGSSSSATSAAPTRGERSPSSSRPSRRSSSQHRDRRSGPGAGSSPPLSAMRPDCSTRPSRWRRATASSSCASSLDPRTTTPSSACAYNLLTDRRDLLPPLDAACFGDEGATGYAVLTAADHGAGPHRPADGYSTFFQVLLTGLGRHGHVYLGKFSSDAAASRSWSCISSHIVPGLLWAAHECRIAAVTGGTAHWLFLGMGPNGLTWHTLDVSINTGHVAVTEIPSDVRSHIRESDRCNVSLCLSIYARLSPFSLNKNTCIDLSYVIWVLQIVKSEAFCFICLMLFGYSKL</sequence>
<feature type="compositionally biased region" description="Low complexity" evidence="1">
    <location>
        <begin position="128"/>
        <end position="137"/>
    </location>
</feature>
<keyword evidence="2" id="KW-1133">Transmembrane helix</keyword>
<evidence type="ECO:0000256" key="1">
    <source>
        <dbReference type="SAM" id="MobiDB-lite"/>
    </source>
</evidence>
<dbReference type="EMBL" id="GBRH01205127">
    <property type="protein sequence ID" value="JAD92768.1"/>
    <property type="molecule type" value="Transcribed_RNA"/>
</dbReference>
<reference evidence="3" key="1">
    <citation type="submission" date="2014-09" db="EMBL/GenBank/DDBJ databases">
        <authorList>
            <person name="Magalhaes I.L.F."/>
            <person name="Oliveira U."/>
            <person name="Santos F.R."/>
            <person name="Vidigal T.H.D.A."/>
            <person name="Brescovit A.D."/>
            <person name="Santos A.J."/>
        </authorList>
    </citation>
    <scope>NUCLEOTIDE SEQUENCE</scope>
    <source>
        <tissue evidence="3">Shoot tissue taken approximately 20 cm above the soil surface</tissue>
    </source>
</reference>
<dbReference type="AlphaFoldDB" id="A0A0A9E178"/>
<name>A0A0A9E178_ARUDO</name>
<feature type="compositionally biased region" description="Low complexity" evidence="1">
    <location>
        <begin position="56"/>
        <end position="87"/>
    </location>
</feature>
<organism evidence="3">
    <name type="scientific">Arundo donax</name>
    <name type="common">Giant reed</name>
    <name type="synonym">Donax arundinaceus</name>
    <dbReference type="NCBI Taxonomy" id="35708"/>
    <lineage>
        <taxon>Eukaryota</taxon>
        <taxon>Viridiplantae</taxon>
        <taxon>Streptophyta</taxon>
        <taxon>Embryophyta</taxon>
        <taxon>Tracheophyta</taxon>
        <taxon>Spermatophyta</taxon>
        <taxon>Magnoliopsida</taxon>
        <taxon>Liliopsida</taxon>
        <taxon>Poales</taxon>
        <taxon>Poaceae</taxon>
        <taxon>PACMAD clade</taxon>
        <taxon>Arundinoideae</taxon>
        <taxon>Arundineae</taxon>
        <taxon>Arundo</taxon>
    </lineage>
</organism>
<dbReference type="PANTHER" id="PTHR35828">
    <property type="entry name" value="OS08G0203800 PROTEIN-RELATED"/>
    <property type="match status" value="1"/>
</dbReference>
<accession>A0A0A9E178</accession>
<reference evidence="3" key="2">
    <citation type="journal article" date="2015" name="Data Brief">
        <title>Shoot transcriptome of the giant reed, Arundo donax.</title>
        <authorList>
            <person name="Barrero R.A."/>
            <person name="Guerrero F.D."/>
            <person name="Moolhuijzen P."/>
            <person name="Goolsby J.A."/>
            <person name="Tidwell J."/>
            <person name="Bellgard S.E."/>
            <person name="Bellgard M.I."/>
        </authorList>
    </citation>
    <scope>NUCLEOTIDE SEQUENCE</scope>
    <source>
        <tissue evidence="3">Shoot tissue taken approximately 20 cm above the soil surface</tissue>
    </source>
</reference>
<protein>
    <submittedName>
        <fullName evidence="3">Uncharacterized protein</fullName>
    </submittedName>
</protein>
<dbReference type="PANTHER" id="PTHR35828:SF25">
    <property type="entry name" value="OS08G0203800 PROTEIN"/>
    <property type="match status" value="1"/>
</dbReference>
<keyword evidence="2" id="KW-0472">Membrane</keyword>
<keyword evidence="2" id="KW-0812">Transmembrane</keyword>
<evidence type="ECO:0000313" key="3">
    <source>
        <dbReference type="EMBL" id="JAD92768.1"/>
    </source>
</evidence>
<evidence type="ECO:0000256" key="2">
    <source>
        <dbReference type="SAM" id="Phobius"/>
    </source>
</evidence>
<feature type="transmembrane region" description="Helical" evidence="2">
    <location>
        <begin position="328"/>
        <end position="351"/>
    </location>
</feature>
<feature type="region of interest" description="Disordered" evidence="1">
    <location>
        <begin position="37"/>
        <end position="144"/>
    </location>
</feature>
<feature type="compositionally biased region" description="Basic residues" evidence="1">
    <location>
        <begin position="88"/>
        <end position="99"/>
    </location>
</feature>
<proteinExistence type="predicted"/>